<comment type="similarity">
    <text evidence="1 5">Belongs to the V-ATPase V0D/AC39 subunit family.</text>
</comment>
<dbReference type="Gene3D" id="1.10.132.50">
    <property type="entry name" value="ATP synthase (C/AC39) subunit, domain 3"/>
    <property type="match status" value="1"/>
</dbReference>
<dbReference type="InterPro" id="IPR036079">
    <property type="entry name" value="ATPase_csu/dsu_sf"/>
</dbReference>
<dbReference type="Proteomes" id="UP001190700">
    <property type="component" value="Unassembled WGS sequence"/>
</dbReference>
<proteinExistence type="inferred from homology"/>
<comment type="subunit">
    <text evidence="5">V-ATPase is a heteromultimeric enzyme made up of two complexes: the ATP-hydrolytic V1 complex and the proton translocation V0 complex.</text>
</comment>
<keyword evidence="4 5" id="KW-0406">Ion transport</keyword>
<evidence type="ECO:0000256" key="2">
    <source>
        <dbReference type="ARBA" id="ARBA00022448"/>
    </source>
</evidence>
<name>A0AAE0F1G6_9CHLO</name>
<reference evidence="6 7" key="1">
    <citation type="journal article" date="2015" name="Genome Biol. Evol.">
        <title>Comparative Genomics of a Bacterivorous Green Alga Reveals Evolutionary Causalities and Consequences of Phago-Mixotrophic Mode of Nutrition.</title>
        <authorList>
            <person name="Burns J.A."/>
            <person name="Paasch A."/>
            <person name="Narechania A."/>
            <person name="Kim E."/>
        </authorList>
    </citation>
    <scope>NUCLEOTIDE SEQUENCE [LARGE SCALE GENOMIC DNA]</scope>
    <source>
        <strain evidence="6 7">PLY_AMNH</strain>
    </source>
</reference>
<organism evidence="6 7">
    <name type="scientific">Cymbomonas tetramitiformis</name>
    <dbReference type="NCBI Taxonomy" id="36881"/>
    <lineage>
        <taxon>Eukaryota</taxon>
        <taxon>Viridiplantae</taxon>
        <taxon>Chlorophyta</taxon>
        <taxon>Pyramimonadophyceae</taxon>
        <taxon>Pyramimonadales</taxon>
        <taxon>Pyramimonadaceae</taxon>
        <taxon>Cymbomonas</taxon>
    </lineage>
</organism>
<keyword evidence="3 5" id="KW-0375">Hydrogen ion transport</keyword>
<evidence type="ECO:0000313" key="7">
    <source>
        <dbReference type="Proteomes" id="UP001190700"/>
    </source>
</evidence>
<gene>
    <name evidence="6" type="ORF">CYMTET_43630</name>
</gene>
<evidence type="ECO:0000256" key="3">
    <source>
        <dbReference type="ARBA" id="ARBA00022781"/>
    </source>
</evidence>
<keyword evidence="2 5" id="KW-0813">Transport</keyword>
<dbReference type="PIRSF" id="PIRSF018497">
    <property type="entry name" value="V-ATP_synth_D"/>
    <property type="match status" value="1"/>
</dbReference>
<dbReference type="EMBL" id="LGRX02029419">
    <property type="protein sequence ID" value="KAK3246850.1"/>
    <property type="molecule type" value="Genomic_DNA"/>
</dbReference>
<protein>
    <recommendedName>
        <fullName evidence="5">V-type proton ATPase subunit</fullName>
    </recommendedName>
</protein>
<dbReference type="FunFam" id="1.10.132.50:FF:000002">
    <property type="entry name" value="V-type proton ATPase subunit"/>
    <property type="match status" value="1"/>
</dbReference>
<keyword evidence="7" id="KW-1185">Reference proteome</keyword>
<dbReference type="GO" id="GO:0046961">
    <property type="term" value="F:proton-transporting ATPase activity, rotational mechanism"/>
    <property type="evidence" value="ECO:0007669"/>
    <property type="project" value="InterPro"/>
</dbReference>
<sequence length="351" mass="40599">MYGFEALTFNAKDGYLEALVRGYRSGLLTAGDYNNLCQCDSLDDIKLHLGTTDYGNFLQNEPSPLQVSTIVEKCTQKLVEEFRHMRCQASEPLATFLDYLTYGYMIDNVVLIVTGTLHERDVQDLLQKCHPLGMFDSIETLAVAQNMRELYRLVLVDSPLAPYFSDCIRSEDLDEMNIEIMRNTLYKAYFEDFCQFCQKLGGTTAEWMTDMLTFQADRRTINLTINSMGTELTRDDRKKLYPAVGLLYPQGQQGLAASEDYDQVRAVLENYSQYQTIYSKMGFGETPLLDKAFYEEEVRRSIGSLDLQFHYGVFYAYLCMREQEIRNLMWVSECVQQDQKARIYDGIVYIF</sequence>
<evidence type="ECO:0000256" key="4">
    <source>
        <dbReference type="ARBA" id="ARBA00023065"/>
    </source>
</evidence>
<accession>A0AAE0F1G6</accession>
<dbReference type="InterPro" id="IPR044911">
    <property type="entry name" value="V-type_ATPase_csu/dsu_dom_3"/>
</dbReference>
<comment type="function">
    <text evidence="5">Subunit of the V0 complex of vacuolar(H+)-ATPase (V-ATPase), a multisubunit enzyme composed of a peripheral complex (V1) that hydrolyzes ATP and a membrane integral complex (V0) that translocates protons. V-ATPase is responsible for acidifying and maintaining the pH of intracellular compartments and in some cell types, is targeted to the plasma membrane, where it is responsible for acidifying the extracellular environment.</text>
</comment>
<evidence type="ECO:0000313" key="6">
    <source>
        <dbReference type="EMBL" id="KAK3246850.1"/>
    </source>
</evidence>
<dbReference type="InterPro" id="IPR035067">
    <property type="entry name" value="V-type_ATPase_csu/dsu"/>
</dbReference>
<dbReference type="PANTHER" id="PTHR11028">
    <property type="entry name" value="VACUOLAR ATP SYNTHASE SUBUNIT AC39"/>
    <property type="match status" value="1"/>
</dbReference>
<dbReference type="FunFam" id="1.20.1690.10:FF:000003">
    <property type="entry name" value="V-type proton ATPase subunit"/>
    <property type="match status" value="1"/>
</dbReference>
<evidence type="ECO:0000256" key="1">
    <source>
        <dbReference type="ARBA" id="ARBA00006709"/>
    </source>
</evidence>
<dbReference type="Pfam" id="PF01992">
    <property type="entry name" value="vATP-synt_AC39"/>
    <property type="match status" value="1"/>
</dbReference>
<dbReference type="SUPFAM" id="SSF103486">
    <property type="entry name" value="V-type ATP synthase subunit C"/>
    <property type="match status" value="1"/>
</dbReference>
<comment type="caution">
    <text evidence="6">The sequence shown here is derived from an EMBL/GenBank/DDBJ whole genome shotgun (WGS) entry which is preliminary data.</text>
</comment>
<dbReference type="GO" id="GO:0033179">
    <property type="term" value="C:proton-transporting V-type ATPase, V0 domain"/>
    <property type="evidence" value="ECO:0007669"/>
    <property type="project" value="InterPro"/>
</dbReference>
<dbReference type="InterPro" id="IPR002843">
    <property type="entry name" value="ATPase_V0-cplx_csu/dsu"/>
</dbReference>
<dbReference type="InterPro" id="IPR016727">
    <property type="entry name" value="ATPase_V0-cplx_dsu"/>
</dbReference>
<evidence type="ECO:0000256" key="5">
    <source>
        <dbReference type="PIRNR" id="PIRNR018497"/>
    </source>
</evidence>
<dbReference type="Gene3D" id="1.20.1690.10">
    <property type="entry name" value="V-type ATP synthase subunit C domain"/>
    <property type="match status" value="2"/>
</dbReference>
<dbReference type="AlphaFoldDB" id="A0AAE0F1G6"/>